<feature type="region of interest" description="Disordered" evidence="1">
    <location>
        <begin position="59"/>
        <end position="79"/>
    </location>
</feature>
<evidence type="ECO:0000256" key="1">
    <source>
        <dbReference type="SAM" id="MobiDB-lite"/>
    </source>
</evidence>
<evidence type="ECO:0000313" key="3">
    <source>
        <dbReference type="Proteomes" id="UP001596989"/>
    </source>
</evidence>
<comment type="caution">
    <text evidence="2">The sequence shown here is derived from an EMBL/GenBank/DDBJ whole genome shotgun (WGS) entry which is preliminary data.</text>
</comment>
<feature type="compositionally biased region" description="Low complexity" evidence="1">
    <location>
        <begin position="60"/>
        <end position="79"/>
    </location>
</feature>
<keyword evidence="3" id="KW-1185">Reference proteome</keyword>
<dbReference type="EMBL" id="JBHTJZ010000002">
    <property type="protein sequence ID" value="MFD0957897.1"/>
    <property type="molecule type" value="Genomic_DNA"/>
</dbReference>
<gene>
    <name evidence="2" type="ORF">ACFQ2I_00625</name>
</gene>
<proteinExistence type="predicted"/>
<organism evidence="2 3">
    <name type="scientific">Paenibacillus chungangensis</name>
    <dbReference type="NCBI Taxonomy" id="696535"/>
    <lineage>
        <taxon>Bacteria</taxon>
        <taxon>Bacillati</taxon>
        <taxon>Bacillota</taxon>
        <taxon>Bacilli</taxon>
        <taxon>Bacillales</taxon>
        <taxon>Paenibacillaceae</taxon>
        <taxon>Paenibacillus</taxon>
    </lineage>
</organism>
<dbReference type="RefSeq" id="WP_377561506.1">
    <property type="nucleotide sequence ID" value="NZ_JBHTJZ010000002.1"/>
</dbReference>
<accession>A0ABW3HK59</accession>
<name>A0ABW3HK59_9BACL</name>
<sequence>MKGKLVKIASVTTVLGAGIWIGSLWPSIVEGDGSSLIPGSAEDPVVTKSYVDEQIAKLKGSSSNSGNSNGGNNTNTSGGNTASIKLEVVKVPAGQILMADAGTEVVVRVGDAVAYSSDTNGISDVTEGKDIKSGLPVPRNHLIWFPREGRGIQAAEGYAEPLTVLVKGPYTISE</sequence>
<reference evidence="3" key="1">
    <citation type="journal article" date="2019" name="Int. J. Syst. Evol. Microbiol.">
        <title>The Global Catalogue of Microorganisms (GCM) 10K type strain sequencing project: providing services to taxonomists for standard genome sequencing and annotation.</title>
        <authorList>
            <consortium name="The Broad Institute Genomics Platform"/>
            <consortium name="The Broad Institute Genome Sequencing Center for Infectious Disease"/>
            <person name="Wu L."/>
            <person name="Ma J."/>
        </authorList>
    </citation>
    <scope>NUCLEOTIDE SEQUENCE [LARGE SCALE GENOMIC DNA]</scope>
    <source>
        <strain evidence="3">CCUG 59129</strain>
    </source>
</reference>
<evidence type="ECO:0000313" key="2">
    <source>
        <dbReference type="EMBL" id="MFD0957897.1"/>
    </source>
</evidence>
<dbReference type="Proteomes" id="UP001596989">
    <property type="component" value="Unassembled WGS sequence"/>
</dbReference>
<protein>
    <submittedName>
        <fullName evidence="2">Uncharacterized protein</fullName>
    </submittedName>
</protein>